<reference evidence="8" key="1">
    <citation type="submission" date="2016-06" db="UniProtKB">
        <authorList>
            <consortium name="WormBaseParasite"/>
        </authorList>
    </citation>
    <scope>IDENTIFICATION</scope>
</reference>
<proteinExistence type="inferred from homology"/>
<dbReference type="PANTHER" id="PTHR12303">
    <property type="entry name" value="CARNOSINE N-METHYLTRANSFERASE"/>
    <property type="match status" value="1"/>
</dbReference>
<name>A0A183T8C2_SCHSO</name>
<dbReference type="SMART" id="SM01296">
    <property type="entry name" value="N2227"/>
    <property type="match status" value="1"/>
</dbReference>
<evidence type="ECO:0000313" key="6">
    <source>
        <dbReference type="EMBL" id="VDL99105.1"/>
    </source>
</evidence>
<dbReference type="GO" id="GO:0005634">
    <property type="term" value="C:nucleus"/>
    <property type="evidence" value="ECO:0007669"/>
    <property type="project" value="TreeGrafter"/>
</dbReference>
<evidence type="ECO:0000256" key="3">
    <source>
        <dbReference type="ARBA" id="ARBA00022603"/>
    </source>
</evidence>
<protein>
    <recommendedName>
        <fullName evidence="2">carnosine N-methyltransferase</fullName>
        <ecNumber evidence="2">2.1.1.22</ecNumber>
    </recommendedName>
</protein>
<dbReference type="STRING" id="70667.A0A183T8C2"/>
<evidence type="ECO:0000256" key="2">
    <source>
        <dbReference type="ARBA" id="ARBA00012003"/>
    </source>
</evidence>
<dbReference type="AlphaFoldDB" id="A0A183T8C2"/>
<dbReference type="GO" id="GO:0005829">
    <property type="term" value="C:cytosol"/>
    <property type="evidence" value="ECO:0007669"/>
    <property type="project" value="TreeGrafter"/>
</dbReference>
<dbReference type="WBParaSite" id="SSLN_0001320901-mRNA-1">
    <property type="protein sequence ID" value="SSLN_0001320901-mRNA-1"/>
    <property type="gene ID" value="SSLN_0001320901"/>
</dbReference>
<evidence type="ECO:0000256" key="4">
    <source>
        <dbReference type="ARBA" id="ARBA00022679"/>
    </source>
</evidence>
<evidence type="ECO:0000313" key="8">
    <source>
        <dbReference type="WBParaSite" id="SSLN_0001320901-mRNA-1"/>
    </source>
</evidence>
<dbReference type="InterPro" id="IPR029063">
    <property type="entry name" value="SAM-dependent_MTases_sf"/>
</dbReference>
<dbReference type="GO" id="GO:0032259">
    <property type="term" value="P:methylation"/>
    <property type="evidence" value="ECO:0007669"/>
    <property type="project" value="UniProtKB-KW"/>
</dbReference>
<keyword evidence="3" id="KW-0489">Methyltransferase</keyword>
<accession>A0A183T8C2</accession>
<reference evidence="6 7" key="2">
    <citation type="submission" date="2018-11" db="EMBL/GenBank/DDBJ databases">
        <authorList>
            <consortium name="Pathogen Informatics"/>
        </authorList>
    </citation>
    <scope>NUCLEOTIDE SEQUENCE [LARGE SCALE GENOMIC DNA]</scope>
    <source>
        <strain evidence="6 7">NST_G2</strain>
    </source>
</reference>
<keyword evidence="5" id="KW-0949">S-adenosyl-L-methionine</keyword>
<evidence type="ECO:0000313" key="7">
    <source>
        <dbReference type="Proteomes" id="UP000275846"/>
    </source>
</evidence>
<keyword evidence="7" id="KW-1185">Reference proteome</keyword>
<dbReference type="Proteomes" id="UP000275846">
    <property type="component" value="Unassembled WGS sequence"/>
</dbReference>
<keyword evidence="4" id="KW-0808">Transferase</keyword>
<dbReference type="InterPro" id="IPR012901">
    <property type="entry name" value="CARME"/>
</dbReference>
<dbReference type="GO" id="GO:0030735">
    <property type="term" value="F:carnosine N-methyltransferase activity"/>
    <property type="evidence" value="ECO:0007669"/>
    <property type="project" value="UniProtKB-EC"/>
</dbReference>
<dbReference type="SUPFAM" id="SSF53335">
    <property type="entry name" value="S-adenosyl-L-methionine-dependent methyltransferases"/>
    <property type="match status" value="1"/>
</dbReference>
<dbReference type="Pfam" id="PF07942">
    <property type="entry name" value="CARME"/>
    <property type="match status" value="1"/>
</dbReference>
<evidence type="ECO:0000256" key="1">
    <source>
        <dbReference type="ARBA" id="ARBA00010086"/>
    </source>
</evidence>
<organism evidence="8">
    <name type="scientific">Schistocephalus solidus</name>
    <name type="common">Tapeworm</name>
    <dbReference type="NCBI Taxonomy" id="70667"/>
    <lineage>
        <taxon>Eukaryota</taxon>
        <taxon>Metazoa</taxon>
        <taxon>Spiralia</taxon>
        <taxon>Lophotrochozoa</taxon>
        <taxon>Platyhelminthes</taxon>
        <taxon>Cestoda</taxon>
        <taxon>Eucestoda</taxon>
        <taxon>Diphyllobothriidea</taxon>
        <taxon>Diphyllobothriidae</taxon>
        <taxon>Schistocephalus</taxon>
    </lineage>
</organism>
<gene>
    <name evidence="6" type="ORF">SSLN_LOCUS12720</name>
</gene>
<dbReference type="GO" id="GO:0035498">
    <property type="term" value="P:carnosine metabolic process"/>
    <property type="evidence" value="ECO:0007669"/>
    <property type="project" value="TreeGrafter"/>
</dbReference>
<sequence>MLACPFLLLTFHRSHALKKVYTQLAKYEKLSEHQKALIPKFPSYMKSVEECIDSNANFISQILANAKSEIFEGDHVQSFACYVSIKMYQFLVDQNPTINKVVQNGDPGQRYRFGITSNDMDKVRSTLKQFVRDWSTVGAPERHSSYDPVLREIHTAFRSSDSFVDSTEDVLPRPTSDIRVLVPGAGLGRLAWEIAHCGYTCQGNEWSLFMLLPAHFVLNTCRDLNQYTLYPWVTQSSNNVCRENQLAAITIPDVSPFDLPPDVQFSMVAGDFSEVYTEPASWDCVATVFFIDTAHNILDYLETIWKILVYGFVHKFPLPLGPLLYHFADVPGQDSIELSYSEVREAAELIGFEILKEEQDLPSTYTQDPKSMLQYHYKCVLTVFRKPLTAQSAPQD</sequence>
<dbReference type="OrthoDB" id="978at2759"/>
<dbReference type="EMBL" id="UYSU01037489">
    <property type="protein sequence ID" value="VDL99105.1"/>
    <property type="molecule type" value="Genomic_DNA"/>
</dbReference>
<dbReference type="Gene3D" id="3.40.50.150">
    <property type="entry name" value="Vaccinia Virus protein VP39"/>
    <property type="match status" value="1"/>
</dbReference>
<dbReference type="PANTHER" id="PTHR12303:SF6">
    <property type="entry name" value="CARNOSINE N-METHYLTRANSFERASE"/>
    <property type="match status" value="1"/>
</dbReference>
<evidence type="ECO:0000256" key="5">
    <source>
        <dbReference type="ARBA" id="ARBA00022691"/>
    </source>
</evidence>
<comment type="similarity">
    <text evidence="1">Belongs to the carnosine N-methyltransferase family.</text>
</comment>
<dbReference type="EC" id="2.1.1.22" evidence="2"/>